<organism evidence="2">
    <name type="scientific">Fusobacterium nucleatum CTI-6</name>
    <dbReference type="NCBI Taxonomy" id="1316587"/>
    <lineage>
        <taxon>Bacteria</taxon>
        <taxon>Fusobacteriati</taxon>
        <taxon>Fusobacteriota</taxon>
        <taxon>Fusobacteriia</taxon>
        <taxon>Fusobacteriales</taxon>
        <taxon>Fusobacteriaceae</taxon>
        <taxon>Fusobacterium</taxon>
    </lineage>
</organism>
<accession>U7TUU7</accession>
<keyword evidence="1" id="KW-0175">Coiled coil</keyword>
<dbReference type="EMBL" id="AXNV01000010">
    <property type="protein sequence ID" value="ERT47677.1"/>
    <property type="molecule type" value="Genomic_DNA"/>
</dbReference>
<dbReference type="PATRIC" id="fig|1316587.3.peg.1232"/>
<gene>
    <name evidence="2" type="ORF">HMPREF1767_01238</name>
</gene>
<comment type="caution">
    <text evidence="2">The sequence shown here is derived from an EMBL/GenBank/DDBJ whole genome shotgun (WGS) entry which is preliminary data.</text>
</comment>
<feature type="coiled-coil region" evidence="1">
    <location>
        <begin position="4"/>
        <end position="31"/>
    </location>
</feature>
<protein>
    <submittedName>
        <fullName evidence="2">Uncharacterized protein</fullName>
    </submittedName>
</protein>
<name>U7TUU7_FUSNU</name>
<sequence length="51" mass="6246">MRTETEIRDKLKEYEENIKFLETSLKNKIIIQELKRETIILKWVLGEIKKI</sequence>
<dbReference type="AlphaFoldDB" id="U7TUU7"/>
<proteinExistence type="predicted"/>
<evidence type="ECO:0000256" key="1">
    <source>
        <dbReference type="SAM" id="Coils"/>
    </source>
</evidence>
<evidence type="ECO:0000313" key="2">
    <source>
        <dbReference type="EMBL" id="ERT47677.1"/>
    </source>
</evidence>
<reference evidence="2" key="1">
    <citation type="submission" date="2013-10" db="EMBL/GenBank/DDBJ databases">
        <title>The Genome Sequence of Fusobacterium nucleatum CTI-6.</title>
        <authorList>
            <consortium name="The Broad Institute Genomics Platform"/>
            <person name="Earl A."/>
            <person name="Ward D."/>
            <person name="Feldgarden M."/>
            <person name="Gevers D."/>
            <person name="Kostic A."/>
            <person name="Garrett W."/>
            <person name="Young S.K."/>
            <person name="Zeng Q."/>
            <person name="Gargeya S."/>
            <person name="Fitzgerald M."/>
            <person name="Abouelleil A."/>
            <person name="Alvarado L."/>
            <person name="Berlin A.M."/>
            <person name="Chapman S.B."/>
            <person name="Gainer-Dewar J."/>
            <person name="Goldberg J."/>
            <person name="Gnerre S."/>
            <person name="Griggs A."/>
            <person name="Gujja S."/>
            <person name="Hansen M."/>
            <person name="Howarth C."/>
            <person name="Imamovic A."/>
            <person name="Ireland A."/>
            <person name="Larimer J."/>
            <person name="McCowan C."/>
            <person name="Murphy C."/>
            <person name="Pearson M."/>
            <person name="Poon T.W."/>
            <person name="Priest M."/>
            <person name="Roberts A."/>
            <person name="Saif S."/>
            <person name="Shea T."/>
            <person name="Sykes S."/>
            <person name="Wortman J."/>
            <person name="Nusbaum C."/>
            <person name="Birren B."/>
        </authorList>
    </citation>
    <scope>NUCLEOTIDE SEQUENCE [LARGE SCALE GENOMIC DNA]</scope>
    <source>
        <strain evidence="2">CTI-6</strain>
    </source>
</reference>